<accession>A0A0W0SME3</accession>
<dbReference type="Proteomes" id="UP000054736">
    <property type="component" value="Unassembled WGS sequence"/>
</dbReference>
<keyword evidence="2" id="KW-1185">Reference proteome</keyword>
<gene>
    <name evidence="1" type="ORF">Ldro_3036</name>
</gene>
<dbReference type="EMBL" id="LNXY01000032">
    <property type="protein sequence ID" value="KTC84433.1"/>
    <property type="molecule type" value="Genomic_DNA"/>
</dbReference>
<sequence>MQKIIFCLLISLTPFVASSPIILKDTECKLISGIDVLNVLEGDISTTKCNKFGNILSCNYFDVNGKKFNDTETYLILDDNENMAVWKSEAGNVLISLNYTTSQFQMGTTRLAYRNGILLIINKNCVGKILSH</sequence>
<reference evidence="1 2" key="1">
    <citation type="submission" date="2015-11" db="EMBL/GenBank/DDBJ databases">
        <title>Genomic analysis of 38 Legionella species identifies large and diverse effector repertoires.</title>
        <authorList>
            <person name="Burstein D."/>
            <person name="Amaro F."/>
            <person name="Zusman T."/>
            <person name="Lifshitz Z."/>
            <person name="Cohen O."/>
            <person name="Gilbert J.A."/>
            <person name="Pupko T."/>
            <person name="Shuman H.A."/>
            <person name="Segal G."/>
        </authorList>
    </citation>
    <scope>NUCLEOTIDE SEQUENCE [LARGE SCALE GENOMIC DNA]</scope>
    <source>
        <strain evidence="1 2">ATCC 700990</strain>
    </source>
</reference>
<evidence type="ECO:0000313" key="2">
    <source>
        <dbReference type="Proteomes" id="UP000054736"/>
    </source>
</evidence>
<dbReference type="RefSeq" id="WP_058497302.1">
    <property type="nucleotide sequence ID" value="NZ_CAAAIU010000038.1"/>
</dbReference>
<comment type="caution">
    <text evidence="1">The sequence shown here is derived from an EMBL/GenBank/DDBJ whole genome shotgun (WGS) entry which is preliminary data.</text>
</comment>
<evidence type="ECO:0000313" key="1">
    <source>
        <dbReference type="EMBL" id="KTC84433.1"/>
    </source>
</evidence>
<name>A0A0W0SME3_9GAMM</name>
<protein>
    <submittedName>
        <fullName evidence="1">Uncharacterized protein</fullName>
    </submittedName>
</protein>
<dbReference type="AlphaFoldDB" id="A0A0W0SME3"/>
<organism evidence="1 2">
    <name type="scientific">Legionella drozanskii LLAP-1</name>
    <dbReference type="NCBI Taxonomy" id="1212489"/>
    <lineage>
        <taxon>Bacteria</taxon>
        <taxon>Pseudomonadati</taxon>
        <taxon>Pseudomonadota</taxon>
        <taxon>Gammaproteobacteria</taxon>
        <taxon>Legionellales</taxon>
        <taxon>Legionellaceae</taxon>
        <taxon>Legionella</taxon>
    </lineage>
</organism>
<proteinExistence type="predicted"/>
<dbReference type="PATRIC" id="fig|1212489.4.peg.3209"/>